<evidence type="ECO:0000259" key="12">
    <source>
        <dbReference type="PROSITE" id="PS51997"/>
    </source>
</evidence>
<keyword evidence="14" id="KW-1185">Reference proteome</keyword>
<dbReference type="Pfam" id="PF13087">
    <property type="entry name" value="AAA_12"/>
    <property type="match status" value="1"/>
</dbReference>
<dbReference type="OrthoDB" id="6513042at2759"/>
<dbReference type="AlphaFoldDB" id="A0A3M7SYZ8"/>
<proteinExistence type="inferred from homology"/>
<dbReference type="Pfam" id="PF13086">
    <property type="entry name" value="AAA_11"/>
    <property type="match status" value="2"/>
</dbReference>
<dbReference type="STRING" id="10195.A0A3M7SYZ8"/>
<feature type="region of interest" description="CC/SHH/C" evidence="11">
    <location>
        <begin position="120"/>
        <end position="148"/>
    </location>
</feature>
<dbReference type="CDD" id="cd21407">
    <property type="entry name" value="1B_UPF1-like"/>
    <property type="match status" value="1"/>
</dbReference>
<dbReference type="GO" id="GO:0005737">
    <property type="term" value="C:cytoplasm"/>
    <property type="evidence" value="ECO:0007669"/>
    <property type="project" value="UniProtKB-SubCell"/>
</dbReference>
<feature type="region of interest" description="C4" evidence="11">
    <location>
        <begin position="166"/>
        <end position="196"/>
    </location>
</feature>
<evidence type="ECO:0000256" key="6">
    <source>
        <dbReference type="ARBA" id="ARBA00022771"/>
    </source>
</evidence>
<name>A0A3M7SYZ8_BRAPC</name>
<dbReference type="EC" id="3.6.1.15" evidence="13"/>
<dbReference type="GO" id="GO:0017111">
    <property type="term" value="F:ribonucleoside triphosphate phosphatase activity"/>
    <property type="evidence" value="ECO:0007669"/>
    <property type="project" value="UniProtKB-EC"/>
</dbReference>
<dbReference type="GO" id="GO:0003723">
    <property type="term" value="F:RNA binding"/>
    <property type="evidence" value="ECO:0007669"/>
    <property type="project" value="InterPro"/>
</dbReference>
<accession>A0A3M7SYZ8</accession>
<sequence>MQKLDLIDGAYSATCSSQPLTFIDNDFVGAENTQATEFNYELTFPNELNNFHSQQQMASQMEHSSQATTNGLDDQANQVVKDLNALNFEDDEEEMYNVIDLPKHACAYCGIHDPASVLMCNTHKKWFCNGRGNTSGSHIVNHLVRAKCKEVTLHKDGPLGETILECYNCGCRNVFLLGYIPAKSDSVVVLLCRQPCATQTSLKDLNWDPTEWKPLIEDRSFLSWLVKIPSEQEQFRARQITAQQINKLEELWKEAPDAKFEDLERPGVDEEPQQVLLRYEDAYQYQNIFAPLVKMEADDDRRLKESQTQGDIEVRWDLGLNKKRLAYFCLPKANDEMRLMPGDELRLRYIGDGHKPWSGVGHFVWKSTSFDRMQSALKTFAIDENSVSAFIYHKLLGHEVEDMVIKANLPRRFSVPGLPELNHSQVYAVKTVLQRHLSLIQGPPGTGKTVTSATVVYHLAKQSHGQVLVCAPSNIAVDQLTEKIHRTGLKVVRLCAKSREAIDSPSTQATEPECMVPVVLGARQLILVGDHCQLGPVVMCKKAARSGLSQSLFERLVGLGIRPIRLQVQYRMHPALSAFPSNTFYDGSLQNGVTAKERSIPSLDFPWPQPDSPMFFYCSLGQEEISSSGTSYLNRTEASMVEKIATKFIKSGIKPEQIGIITPYEGQRAYLV</sequence>
<feature type="domain" description="Upf1" evidence="12">
    <location>
        <begin position="98"/>
        <end position="255"/>
    </location>
</feature>
<keyword evidence="6 11" id="KW-0863">Zinc-finger</keyword>
<keyword evidence="9 11" id="KW-0862">Zinc</keyword>
<dbReference type="PANTHER" id="PTHR10887">
    <property type="entry name" value="DNA2/NAM7 HELICASE FAMILY"/>
    <property type="match status" value="1"/>
</dbReference>
<dbReference type="Pfam" id="PF09416">
    <property type="entry name" value="UPF1_Zn_bind"/>
    <property type="match status" value="1"/>
</dbReference>
<dbReference type="InterPro" id="IPR041677">
    <property type="entry name" value="DNA2/NAM7_AAA_11"/>
</dbReference>
<feature type="region of interest" description="C3H" evidence="11">
    <location>
        <begin position="106"/>
        <end position="138"/>
    </location>
</feature>
<evidence type="ECO:0000256" key="10">
    <source>
        <dbReference type="ARBA" id="ARBA00022840"/>
    </source>
</evidence>
<keyword evidence="7 13" id="KW-0378">Hydrolase</keyword>
<dbReference type="Proteomes" id="UP000276133">
    <property type="component" value="Unassembled WGS sequence"/>
</dbReference>
<dbReference type="Gene3D" id="3.40.50.300">
    <property type="entry name" value="P-loop containing nucleotide triphosphate hydrolases"/>
    <property type="match status" value="2"/>
</dbReference>
<dbReference type="GO" id="GO:0000184">
    <property type="term" value="P:nuclear-transcribed mRNA catabolic process, nonsense-mediated decay"/>
    <property type="evidence" value="ECO:0007669"/>
    <property type="project" value="InterPro"/>
</dbReference>
<dbReference type="InterPro" id="IPR045055">
    <property type="entry name" value="DNA2/NAM7-like"/>
</dbReference>
<dbReference type="InterPro" id="IPR018999">
    <property type="entry name" value="UPF1_CH/ZBD"/>
</dbReference>
<dbReference type="CDD" id="cd18039">
    <property type="entry name" value="DEXXQc_UPF1"/>
    <property type="match status" value="1"/>
</dbReference>
<evidence type="ECO:0000256" key="4">
    <source>
        <dbReference type="ARBA" id="ARBA00022723"/>
    </source>
</evidence>
<evidence type="ECO:0000256" key="2">
    <source>
        <dbReference type="ARBA" id="ARBA00007913"/>
    </source>
</evidence>
<comment type="caution">
    <text evidence="13">The sequence shown here is derived from an EMBL/GenBank/DDBJ whole genome shotgun (WGS) entry which is preliminary data.</text>
</comment>
<dbReference type="InterPro" id="IPR040812">
    <property type="entry name" value="UPF1_1B_dom"/>
</dbReference>
<dbReference type="PANTHER" id="PTHR10887:SF364">
    <property type="entry name" value="REGULATOR OF NONSENSE TRANSCRIPTS 1"/>
    <property type="match status" value="1"/>
</dbReference>
<protein>
    <submittedName>
        <fullName evidence="13">Regulator of nonsense transcripts 1</fullName>
        <ecNumber evidence="13">3.6.1.15</ecNumber>
    </submittedName>
</protein>
<evidence type="ECO:0000256" key="7">
    <source>
        <dbReference type="ARBA" id="ARBA00022801"/>
    </source>
</evidence>
<evidence type="ECO:0000256" key="5">
    <source>
        <dbReference type="ARBA" id="ARBA00022741"/>
    </source>
</evidence>
<keyword evidence="10" id="KW-0067">ATP-binding</keyword>
<dbReference type="CDD" id="cd18808">
    <property type="entry name" value="SF1_C_Upf1"/>
    <property type="match status" value="1"/>
</dbReference>
<keyword evidence="8" id="KW-0347">Helicase</keyword>
<keyword evidence="5" id="KW-0547">Nucleotide-binding</keyword>
<dbReference type="InterPro" id="IPR041679">
    <property type="entry name" value="DNA2/NAM7-like_C"/>
</dbReference>
<dbReference type="PROSITE" id="PS51997">
    <property type="entry name" value="UPF1_CH_RICH"/>
    <property type="match status" value="1"/>
</dbReference>
<evidence type="ECO:0000256" key="9">
    <source>
        <dbReference type="ARBA" id="ARBA00022833"/>
    </source>
</evidence>
<comment type="subcellular location">
    <subcellularLocation>
        <location evidence="1">Cytoplasm</location>
    </subcellularLocation>
</comment>
<reference evidence="13 14" key="1">
    <citation type="journal article" date="2018" name="Sci. Rep.">
        <title>Genomic signatures of local adaptation to the degree of environmental predictability in rotifers.</title>
        <authorList>
            <person name="Franch-Gras L."/>
            <person name="Hahn C."/>
            <person name="Garcia-Roger E.M."/>
            <person name="Carmona M.J."/>
            <person name="Serra M."/>
            <person name="Gomez A."/>
        </authorList>
    </citation>
    <scope>NUCLEOTIDE SEQUENCE [LARGE SCALE GENOMIC DNA]</scope>
    <source>
        <strain evidence="13">HYR1</strain>
    </source>
</reference>
<dbReference type="EMBL" id="REGN01000587">
    <property type="protein sequence ID" value="RNA40818.1"/>
    <property type="molecule type" value="Genomic_DNA"/>
</dbReference>
<dbReference type="GO" id="GO:0005524">
    <property type="term" value="F:ATP binding"/>
    <property type="evidence" value="ECO:0007669"/>
    <property type="project" value="UniProtKB-KW"/>
</dbReference>
<gene>
    <name evidence="13" type="ORF">BpHYR1_006767</name>
</gene>
<dbReference type="GO" id="GO:0003724">
    <property type="term" value="F:RNA helicase activity"/>
    <property type="evidence" value="ECO:0007669"/>
    <property type="project" value="InterPro"/>
</dbReference>
<comment type="similarity">
    <text evidence="2">Belongs to the DNA2/NAM7 helicase family.</text>
</comment>
<dbReference type="Gene3D" id="2.40.30.230">
    <property type="match status" value="1"/>
</dbReference>
<dbReference type="GO" id="GO:0008270">
    <property type="term" value="F:zinc ion binding"/>
    <property type="evidence" value="ECO:0007669"/>
    <property type="project" value="UniProtKB-UniRule"/>
</dbReference>
<dbReference type="InterPro" id="IPR027417">
    <property type="entry name" value="P-loop_NTPase"/>
</dbReference>
<evidence type="ECO:0000256" key="1">
    <source>
        <dbReference type="ARBA" id="ARBA00004496"/>
    </source>
</evidence>
<dbReference type="Pfam" id="PF18141">
    <property type="entry name" value="UPF1_1B_dom"/>
    <property type="match status" value="1"/>
</dbReference>
<keyword evidence="4 11" id="KW-0479">Metal-binding</keyword>
<evidence type="ECO:0000256" key="3">
    <source>
        <dbReference type="ARBA" id="ARBA00022490"/>
    </source>
</evidence>
<keyword evidence="3" id="KW-0963">Cytoplasm</keyword>
<evidence type="ECO:0000313" key="13">
    <source>
        <dbReference type="EMBL" id="RNA40818.1"/>
    </source>
</evidence>
<dbReference type="SUPFAM" id="SSF52540">
    <property type="entry name" value="P-loop containing nucleoside triphosphate hydrolases"/>
    <property type="match status" value="1"/>
</dbReference>
<dbReference type="InterPro" id="IPR047187">
    <property type="entry name" value="SF1_C_Upf1"/>
</dbReference>
<evidence type="ECO:0000256" key="8">
    <source>
        <dbReference type="ARBA" id="ARBA00022806"/>
    </source>
</evidence>
<evidence type="ECO:0000313" key="14">
    <source>
        <dbReference type="Proteomes" id="UP000276133"/>
    </source>
</evidence>
<feature type="non-terminal residue" evidence="13">
    <location>
        <position position="672"/>
    </location>
</feature>
<organism evidence="13 14">
    <name type="scientific">Brachionus plicatilis</name>
    <name type="common">Marine rotifer</name>
    <name type="synonym">Brachionus muelleri</name>
    <dbReference type="NCBI Taxonomy" id="10195"/>
    <lineage>
        <taxon>Eukaryota</taxon>
        <taxon>Metazoa</taxon>
        <taxon>Spiralia</taxon>
        <taxon>Gnathifera</taxon>
        <taxon>Rotifera</taxon>
        <taxon>Eurotatoria</taxon>
        <taxon>Monogononta</taxon>
        <taxon>Pseudotrocha</taxon>
        <taxon>Ploima</taxon>
        <taxon>Brachionidae</taxon>
        <taxon>Brachionus</taxon>
    </lineage>
</organism>
<evidence type="ECO:0000256" key="11">
    <source>
        <dbReference type="PROSITE-ProRule" id="PRU01341"/>
    </source>
</evidence>
<dbReference type="CDD" id="cd21400">
    <property type="entry name" value="ZBD_UPF1-like"/>
    <property type="match status" value="1"/>
</dbReference>